<name>A0ABU8BAG7_9BRAD</name>
<proteinExistence type="predicted"/>
<evidence type="ECO:0000313" key="2">
    <source>
        <dbReference type="Proteomes" id="UP001364224"/>
    </source>
</evidence>
<gene>
    <name evidence="1" type="ORF">V1286_003066</name>
</gene>
<keyword evidence="2" id="KW-1185">Reference proteome</keyword>
<comment type="caution">
    <text evidence="1">The sequence shown here is derived from an EMBL/GenBank/DDBJ whole genome shotgun (WGS) entry which is preliminary data.</text>
</comment>
<sequence length="116" mass="13219">MRDEGRVADRSVLKRNADEIALPPDHAAFANGVKIVEAQFEIQRQQIEGVEFDSSPGIRHILNAASEDTALRIKEQQRVFRDRRPRYRSAFEFHRSFQQFSPGLRKSDPGKSGPGK</sequence>
<dbReference type="EMBL" id="JAZHRV010000001">
    <property type="protein sequence ID" value="MEH2555537.1"/>
    <property type="molecule type" value="Genomic_DNA"/>
</dbReference>
<organism evidence="1 2">
    <name type="scientific">Bradyrhizobium algeriense</name>
    <dbReference type="NCBI Taxonomy" id="634784"/>
    <lineage>
        <taxon>Bacteria</taxon>
        <taxon>Pseudomonadati</taxon>
        <taxon>Pseudomonadota</taxon>
        <taxon>Alphaproteobacteria</taxon>
        <taxon>Hyphomicrobiales</taxon>
        <taxon>Nitrobacteraceae</taxon>
        <taxon>Bradyrhizobium</taxon>
    </lineage>
</organism>
<dbReference type="Proteomes" id="UP001364224">
    <property type="component" value="Unassembled WGS sequence"/>
</dbReference>
<reference evidence="1 2" key="1">
    <citation type="submission" date="2024-02" db="EMBL/GenBank/DDBJ databases">
        <title>Adaptive strategies in a cosmopolitan and abundant soil bacterium.</title>
        <authorList>
            <person name="Carini P."/>
        </authorList>
    </citation>
    <scope>NUCLEOTIDE SEQUENCE [LARGE SCALE GENOMIC DNA]</scope>
    <source>
        <strain evidence="1 2">AZCC 1608</strain>
    </source>
</reference>
<evidence type="ECO:0000313" key="1">
    <source>
        <dbReference type="EMBL" id="MEH2555537.1"/>
    </source>
</evidence>
<protein>
    <submittedName>
        <fullName evidence="1">Uncharacterized protein</fullName>
    </submittedName>
</protein>
<accession>A0ABU8BAG7</accession>